<accession>A0A917NB84</accession>
<proteinExistence type="predicted"/>
<reference evidence="2" key="2">
    <citation type="submission" date="2020-09" db="EMBL/GenBank/DDBJ databases">
        <authorList>
            <person name="Sun Q."/>
            <person name="Ohkuma M."/>
        </authorList>
    </citation>
    <scope>NUCLEOTIDE SEQUENCE</scope>
    <source>
        <strain evidence="2">JCM 30804</strain>
    </source>
</reference>
<organism evidence="2 3">
    <name type="scientific">Shewanella gelidii</name>
    <dbReference type="NCBI Taxonomy" id="1642821"/>
    <lineage>
        <taxon>Bacteria</taxon>
        <taxon>Pseudomonadati</taxon>
        <taxon>Pseudomonadota</taxon>
        <taxon>Gammaproteobacteria</taxon>
        <taxon>Alteromonadales</taxon>
        <taxon>Shewanellaceae</taxon>
        <taxon>Shewanella</taxon>
    </lineage>
</organism>
<dbReference type="AlphaFoldDB" id="A0A917NB84"/>
<feature type="region of interest" description="Disordered" evidence="1">
    <location>
        <begin position="1"/>
        <end position="26"/>
    </location>
</feature>
<dbReference type="EMBL" id="BMPZ01000003">
    <property type="protein sequence ID" value="GGI80133.1"/>
    <property type="molecule type" value="Genomic_DNA"/>
</dbReference>
<evidence type="ECO:0000313" key="2">
    <source>
        <dbReference type="EMBL" id="GGI80133.1"/>
    </source>
</evidence>
<dbReference type="Proteomes" id="UP000613743">
    <property type="component" value="Unassembled WGS sequence"/>
</dbReference>
<keyword evidence="3" id="KW-1185">Reference proteome</keyword>
<name>A0A917NB84_9GAMM</name>
<evidence type="ECO:0000256" key="1">
    <source>
        <dbReference type="SAM" id="MobiDB-lite"/>
    </source>
</evidence>
<dbReference type="RefSeq" id="WP_188919795.1">
    <property type="nucleotide sequence ID" value="NZ_BMPZ01000003.1"/>
</dbReference>
<gene>
    <name evidence="2" type="ORF">GCM10009332_16830</name>
</gene>
<sequence length="150" mass="16533">MSEKKQIKKQMKQLKKLQKKSAKTAASLKKLQKKTQKMLNHLELSNQKIESLGGQVVRIPQFLQSTSASMASVDSHGGTSNGPVNRHVVDINAPADVSDLPLSKAQFSREQWQTTTTAQWARTPYKSNPCKKCPARAGGLCKCAIAKIKM</sequence>
<evidence type="ECO:0000313" key="3">
    <source>
        <dbReference type="Proteomes" id="UP000613743"/>
    </source>
</evidence>
<comment type="caution">
    <text evidence="2">The sequence shown here is derived from an EMBL/GenBank/DDBJ whole genome shotgun (WGS) entry which is preliminary data.</text>
</comment>
<reference evidence="2" key="1">
    <citation type="journal article" date="2014" name="Int. J. Syst. Evol. Microbiol.">
        <title>Complete genome sequence of Corynebacterium casei LMG S-19264T (=DSM 44701T), isolated from a smear-ripened cheese.</title>
        <authorList>
            <consortium name="US DOE Joint Genome Institute (JGI-PGF)"/>
            <person name="Walter F."/>
            <person name="Albersmeier A."/>
            <person name="Kalinowski J."/>
            <person name="Ruckert C."/>
        </authorList>
    </citation>
    <scope>NUCLEOTIDE SEQUENCE</scope>
    <source>
        <strain evidence="2">JCM 30804</strain>
    </source>
</reference>
<protein>
    <submittedName>
        <fullName evidence="2">Uncharacterized protein</fullName>
    </submittedName>
</protein>
<feature type="compositionally biased region" description="Basic residues" evidence="1">
    <location>
        <begin position="1"/>
        <end position="22"/>
    </location>
</feature>